<keyword evidence="1" id="KW-0547">Nucleotide-binding</keyword>
<dbReference type="PROSITE" id="PS51219">
    <property type="entry name" value="DPCK"/>
    <property type="match status" value="1"/>
</dbReference>
<dbReference type="Proteomes" id="UP000243052">
    <property type="component" value="Chromosome v"/>
</dbReference>
<dbReference type="AlphaFoldDB" id="A0A0X8HTH0"/>
<keyword evidence="3" id="KW-0812">Transmembrane</keyword>
<dbReference type="OrthoDB" id="247245at2759"/>
<dbReference type="InterPro" id="IPR001977">
    <property type="entry name" value="Depp_CoAkinase"/>
</dbReference>
<sequence>MLVIGLTGGIACGKSTVSKRFREKHKIPVIDADLIAREIMAPGESAYYKVVEEFSSKVPNLLLPNGELNRPVLGDWIFANPKERKTLNAIAHPEVRRKILFQIVGYYLRMYPMCVLDVPLLFESGMDVFCGITISVICNKEVQIERLMLRNPDLTKEQALDRINSQISMQERIEKSNFIIENNDNLETLYLKIDNVVSYMKPFILTVILHYFIPFGIISALSLILSKWYTRYCAKKIRQRKQVRKVVYPKKFRPANIKVKHKKGTSRR</sequence>
<gene>
    <name evidence="4" type="ORF">AW171_hschr53046</name>
</gene>
<proteinExistence type="inferred from homology"/>
<evidence type="ECO:0000256" key="2">
    <source>
        <dbReference type="ARBA" id="ARBA00022840"/>
    </source>
</evidence>
<keyword evidence="3" id="KW-0472">Membrane</keyword>
<keyword evidence="2" id="KW-0067">ATP-binding</keyword>
<organism evidence="4 5">
    <name type="scientific">Eremothecium sinecaudum</name>
    <dbReference type="NCBI Taxonomy" id="45286"/>
    <lineage>
        <taxon>Eukaryota</taxon>
        <taxon>Fungi</taxon>
        <taxon>Dikarya</taxon>
        <taxon>Ascomycota</taxon>
        <taxon>Saccharomycotina</taxon>
        <taxon>Saccharomycetes</taxon>
        <taxon>Saccharomycetales</taxon>
        <taxon>Saccharomycetaceae</taxon>
        <taxon>Eremothecium</taxon>
    </lineage>
</organism>
<dbReference type="GeneID" id="28724389"/>
<evidence type="ECO:0000256" key="3">
    <source>
        <dbReference type="SAM" id="Phobius"/>
    </source>
</evidence>
<accession>A0A0X8HTH0</accession>
<dbReference type="Gene3D" id="3.40.50.300">
    <property type="entry name" value="P-loop containing nucleotide triphosphate hydrolases"/>
    <property type="match status" value="1"/>
</dbReference>
<dbReference type="RefSeq" id="XP_017988109.1">
    <property type="nucleotide sequence ID" value="XM_018132610.1"/>
</dbReference>
<evidence type="ECO:0000256" key="1">
    <source>
        <dbReference type="ARBA" id="ARBA00022741"/>
    </source>
</evidence>
<dbReference type="EMBL" id="CP014245">
    <property type="protein sequence ID" value="AMD21113.1"/>
    <property type="molecule type" value="Genomic_DNA"/>
</dbReference>
<reference evidence="4 5" key="1">
    <citation type="submission" date="2016-01" db="EMBL/GenBank/DDBJ databases">
        <title>Genome sequence of the yeast Holleya sinecauda.</title>
        <authorList>
            <person name="Dietrich F.S."/>
        </authorList>
    </citation>
    <scope>NUCLEOTIDE SEQUENCE [LARGE SCALE GENOMIC DNA]</scope>
    <source>
        <strain evidence="4 5">ATCC 58844</strain>
    </source>
</reference>
<dbReference type="STRING" id="45286.A0A0X8HTH0"/>
<keyword evidence="5" id="KW-1185">Reference proteome</keyword>
<dbReference type="GO" id="GO:0005524">
    <property type="term" value="F:ATP binding"/>
    <property type="evidence" value="ECO:0007669"/>
    <property type="project" value="UniProtKB-KW"/>
</dbReference>
<keyword evidence="3" id="KW-1133">Transmembrane helix</keyword>
<name>A0A0X8HTH0_9SACH</name>
<dbReference type="InterPro" id="IPR027417">
    <property type="entry name" value="P-loop_NTPase"/>
</dbReference>
<feature type="transmembrane region" description="Helical" evidence="3">
    <location>
        <begin position="208"/>
        <end position="230"/>
    </location>
</feature>
<dbReference type="GO" id="GO:0004140">
    <property type="term" value="F:dephospho-CoA kinase activity"/>
    <property type="evidence" value="ECO:0007669"/>
    <property type="project" value="InterPro"/>
</dbReference>
<dbReference type="HAMAP" id="MF_00376">
    <property type="entry name" value="Dephospho_CoA_kinase"/>
    <property type="match status" value="1"/>
</dbReference>
<evidence type="ECO:0000313" key="5">
    <source>
        <dbReference type="Proteomes" id="UP000243052"/>
    </source>
</evidence>
<evidence type="ECO:0000313" key="4">
    <source>
        <dbReference type="EMBL" id="AMD21113.1"/>
    </source>
</evidence>
<dbReference type="PANTHER" id="PTHR10695:SF46">
    <property type="entry name" value="BIFUNCTIONAL COENZYME A SYNTHASE-RELATED"/>
    <property type="match status" value="1"/>
</dbReference>
<dbReference type="SUPFAM" id="SSF52540">
    <property type="entry name" value="P-loop containing nucleoside triphosphate hydrolases"/>
    <property type="match status" value="1"/>
</dbReference>
<dbReference type="CDD" id="cd02022">
    <property type="entry name" value="DPCK"/>
    <property type="match status" value="1"/>
</dbReference>
<protein>
    <submittedName>
        <fullName evidence="4">HEL168Wp</fullName>
    </submittedName>
</protein>
<dbReference type="NCBIfam" id="TIGR00152">
    <property type="entry name" value="dephospho-CoA kinase"/>
    <property type="match status" value="1"/>
</dbReference>
<dbReference type="PANTHER" id="PTHR10695">
    <property type="entry name" value="DEPHOSPHO-COA KINASE-RELATED"/>
    <property type="match status" value="1"/>
</dbReference>
<dbReference type="Pfam" id="PF01121">
    <property type="entry name" value="CoaE"/>
    <property type="match status" value="1"/>
</dbReference>
<dbReference type="GO" id="GO:0015937">
    <property type="term" value="P:coenzyme A biosynthetic process"/>
    <property type="evidence" value="ECO:0007669"/>
    <property type="project" value="InterPro"/>
</dbReference>